<accession>A0A6N2QYW6</accession>
<evidence type="ECO:0008006" key="3">
    <source>
        <dbReference type="Google" id="ProtNLM"/>
    </source>
</evidence>
<protein>
    <recommendedName>
        <fullName evidence="3">Lipoprotein</fullName>
    </recommendedName>
</protein>
<sequence>MNTRFCIMASLLLPSFLCTSVLTGCGGSSKTEEIYIPVGTARNVEISLENNQVYTVAFDVVSTHNANIYSGESAEPSVASMHVRGYVPADDTAAEIAFYWYTNRAGEEAFPCYLIMTDVKNVTKGTGTATCALSDPYFADPAVTDRPGTLTKFNK</sequence>
<dbReference type="AlphaFoldDB" id="A0A6N2QYW6"/>
<name>A0A6N2QYW6_9BACT</name>
<dbReference type="PROSITE" id="PS51257">
    <property type="entry name" value="PROKAR_LIPOPROTEIN"/>
    <property type="match status" value="1"/>
</dbReference>
<dbReference type="RefSeq" id="WP_146017874.1">
    <property type="nucleotide sequence ID" value="NZ_PJKM01000004.1"/>
</dbReference>
<proteinExistence type="predicted"/>
<gene>
    <name evidence="2" type="ORF">AMLFYP55_00091</name>
</gene>
<feature type="chain" id="PRO_5027047224" description="Lipoprotein" evidence="1">
    <location>
        <begin position="25"/>
        <end position="155"/>
    </location>
</feature>
<keyword evidence="1" id="KW-0732">Signal</keyword>
<reference evidence="2" key="1">
    <citation type="submission" date="2019-11" db="EMBL/GenBank/DDBJ databases">
        <authorList>
            <person name="Feng L."/>
        </authorList>
    </citation>
    <scope>NUCLEOTIDE SEQUENCE</scope>
    <source>
        <strain evidence="2">AMuciniphilaLFYP55</strain>
    </source>
</reference>
<organism evidence="2">
    <name type="scientific">Akkermansia muciniphila</name>
    <dbReference type="NCBI Taxonomy" id="239935"/>
    <lineage>
        <taxon>Bacteria</taxon>
        <taxon>Pseudomonadati</taxon>
        <taxon>Verrucomicrobiota</taxon>
        <taxon>Verrucomicrobiia</taxon>
        <taxon>Verrucomicrobiales</taxon>
        <taxon>Akkermansiaceae</taxon>
        <taxon>Akkermansia</taxon>
    </lineage>
</organism>
<evidence type="ECO:0000256" key="1">
    <source>
        <dbReference type="SAM" id="SignalP"/>
    </source>
</evidence>
<evidence type="ECO:0000313" key="2">
    <source>
        <dbReference type="EMBL" id="VYS73647.1"/>
    </source>
</evidence>
<dbReference type="GeneID" id="84024954"/>
<feature type="signal peptide" evidence="1">
    <location>
        <begin position="1"/>
        <end position="24"/>
    </location>
</feature>
<dbReference type="EMBL" id="CACRSS010000001">
    <property type="protein sequence ID" value="VYS73647.1"/>
    <property type="molecule type" value="Genomic_DNA"/>
</dbReference>